<dbReference type="RefSeq" id="WP_145243791.1">
    <property type="nucleotide sequence ID" value="NZ_CP036273.1"/>
</dbReference>
<dbReference type="PANTHER" id="PTHR43737">
    <property type="entry name" value="BLL7424 PROTEIN"/>
    <property type="match status" value="1"/>
</dbReference>
<evidence type="ECO:0000313" key="3">
    <source>
        <dbReference type="EMBL" id="QDU23558.1"/>
    </source>
</evidence>
<protein>
    <recommendedName>
        <fullName evidence="5">DUF1501 domain-containing protein</fullName>
    </recommendedName>
</protein>
<feature type="signal peptide" evidence="2">
    <location>
        <begin position="1"/>
        <end position="31"/>
    </location>
</feature>
<dbReference type="Gene3D" id="3.40.720.10">
    <property type="entry name" value="Alkaline Phosphatase, subunit A"/>
    <property type="match status" value="1"/>
</dbReference>
<keyword evidence="4" id="KW-1185">Reference proteome</keyword>
<dbReference type="Pfam" id="PF07394">
    <property type="entry name" value="DUF1501"/>
    <property type="match status" value="1"/>
</dbReference>
<dbReference type="AlphaFoldDB" id="A0A517Y1H9"/>
<dbReference type="Proteomes" id="UP000319576">
    <property type="component" value="Chromosome"/>
</dbReference>
<dbReference type="EMBL" id="CP036273">
    <property type="protein sequence ID" value="QDU23558.1"/>
    <property type="molecule type" value="Genomic_DNA"/>
</dbReference>
<organism evidence="3 4">
    <name type="scientific">Urbifossiella limnaea</name>
    <dbReference type="NCBI Taxonomy" id="2528023"/>
    <lineage>
        <taxon>Bacteria</taxon>
        <taxon>Pseudomonadati</taxon>
        <taxon>Planctomycetota</taxon>
        <taxon>Planctomycetia</taxon>
        <taxon>Gemmatales</taxon>
        <taxon>Gemmataceae</taxon>
        <taxon>Urbifossiella</taxon>
    </lineage>
</organism>
<dbReference type="InterPro" id="IPR017850">
    <property type="entry name" value="Alkaline_phosphatase_core_sf"/>
</dbReference>
<evidence type="ECO:0000256" key="1">
    <source>
        <dbReference type="SAM" id="MobiDB-lite"/>
    </source>
</evidence>
<evidence type="ECO:0000313" key="4">
    <source>
        <dbReference type="Proteomes" id="UP000319576"/>
    </source>
</evidence>
<feature type="chain" id="PRO_5021958280" description="DUF1501 domain-containing protein" evidence="2">
    <location>
        <begin position="32"/>
        <end position="420"/>
    </location>
</feature>
<keyword evidence="2" id="KW-0732">Signal</keyword>
<dbReference type="SUPFAM" id="SSF53649">
    <property type="entry name" value="Alkaline phosphatase-like"/>
    <property type="match status" value="1"/>
</dbReference>
<evidence type="ECO:0008006" key="5">
    <source>
        <dbReference type="Google" id="ProtNLM"/>
    </source>
</evidence>
<accession>A0A517Y1H9</accession>
<gene>
    <name evidence="3" type="ORF">ETAA1_55590</name>
</gene>
<dbReference type="PANTHER" id="PTHR43737:SF1">
    <property type="entry name" value="DUF1501 DOMAIN-CONTAINING PROTEIN"/>
    <property type="match status" value="1"/>
</dbReference>
<dbReference type="KEGG" id="uli:ETAA1_55590"/>
<sequence precursor="true">MPSFRTPVSRRAALRLALAGGSLTGWLPVLAARPAAATARARACIVLWMDGGPPHTDTFDMKPDVAECGVYKDIPTAVPGIRVSELLPKFAGQMTHAAVVRGMSTVENEHLRARVHLRTGYRSGQGGLTYPSLGSIASESIGEPDFPVPSYVAVADVRDRSHGPGFLGPRHQPLFVQDPKRGVENLRAMVPPPAVDGRLGLLDELERGFAGEYQVPLSHTHRSVYERAVRLMRTEKARAFDLTLEPLKTRAAYGESSFGQGCLLARRLVETGVKYVEVGLGGWDTHFENNEAVKRLCGTLDQSMTTLVTDLKLRGMLDSTLVIWMGEFGRTPTFKGKGRDHYARAWSTVFMGGGVRGGRVIGRTDASGATVADRPVSAADFFATVCELLGIDYETDRDTPGGRPLPRVEKSGKPVRELWT</sequence>
<feature type="region of interest" description="Disordered" evidence="1">
    <location>
        <begin position="397"/>
        <end position="420"/>
    </location>
</feature>
<dbReference type="PROSITE" id="PS51318">
    <property type="entry name" value="TAT"/>
    <property type="match status" value="1"/>
</dbReference>
<dbReference type="InterPro" id="IPR010869">
    <property type="entry name" value="DUF1501"/>
</dbReference>
<proteinExistence type="predicted"/>
<name>A0A517Y1H9_9BACT</name>
<dbReference type="InterPro" id="IPR006311">
    <property type="entry name" value="TAT_signal"/>
</dbReference>
<dbReference type="OrthoDB" id="127333at2"/>
<reference evidence="3 4" key="1">
    <citation type="submission" date="2019-02" db="EMBL/GenBank/DDBJ databases">
        <title>Deep-cultivation of Planctomycetes and their phenomic and genomic characterization uncovers novel biology.</title>
        <authorList>
            <person name="Wiegand S."/>
            <person name="Jogler M."/>
            <person name="Boedeker C."/>
            <person name="Pinto D."/>
            <person name="Vollmers J."/>
            <person name="Rivas-Marin E."/>
            <person name="Kohn T."/>
            <person name="Peeters S.H."/>
            <person name="Heuer A."/>
            <person name="Rast P."/>
            <person name="Oberbeckmann S."/>
            <person name="Bunk B."/>
            <person name="Jeske O."/>
            <person name="Meyerdierks A."/>
            <person name="Storesund J.E."/>
            <person name="Kallscheuer N."/>
            <person name="Luecker S."/>
            <person name="Lage O.M."/>
            <person name="Pohl T."/>
            <person name="Merkel B.J."/>
            <person name="Hornburger P."/>
            <person name="Mueller R.-W."/>
            <person name="Bruemmer F."/>
            <person name="Labrenz M."/>
            <person name="Spormann A.M."/>
            <person name="Op den Camp H."/>
            <person name="Overmann J."/>
            <person name="Amann R."/>
            <person name="Jetten M.S.M."/>
            <person name="Mascher T."/>
            <person name="Medema M.H."/>
            <person name="Devos D.P."/>
            <person name="Kaster A.-K."/>
            <person name="Ovreas L."/>
            <person name="Rohde M."/>
            <person name="Galperin M.Y."/>
            <person name="Jogler C."/>
        </authorList>
    </citation>
    <scope>NUCLEOTIDE SEQUENCE [LARGE SCALE GENOMIC DNA]</scope>
    <source>
        <strain evidence="3 4">ETA_A1</strain>
    </source>
</reference>
<evidence type="ECO:0000256" key="2">
    <source>
        <dbReference type="SAM" id="SignalP"/>
    </source>
</evidence>